<dbReference type="OrthoDB" id="9762883at2"/>
<evidence type="ECO:0000256" key="3">
    <source>
        <dbReference type="ARBA" id="ARBA00012865"/>
    </source>
</evidence>
<dbReference type="PANTHER" id="PTHR30627">
    <property type="entry name" value="PEPTIDOGLYCAN D,D-TRANSPEPTIDASE"/>
    <property type="match status" value="1"/>
</dbReference>
<feature type="domain" description="Penicillin-binding protein transpeptidase" evidence="9">
    <location>
        <begin position="54"/>
        <end position="245"/>
    </location>
</feature>
<dbReference type="GO" id="GO:0005886">
    <property type="term" value="C:plasma membrane"/>
    <property type="evidence" value="ECO:0007669"/>
    <property type="project" value="TreeGrafter"/>
</dbReference>
<dbReference type="Proteomes" id="UP000249873">
    <property type="component" value="Chromosome"/>
</dbReference>
<evidence type="ECO:0000256" key="1">
    <source>
        <dbReference type="ARBA" id="ARBA00001526"/>
    </source>
</evidence>
<organism evidence="10 11">
    <name type="scientific">Arcticibacterium luteifluviistationis</name>
    <dbReference type="NCBI Taxonomy" id="1784714"/>
    <lineage>
        <taxon>Bacteria</taxon>
        <taxon>Pseudomonadati</taxon>
        <taxon>Bacteroidota</taxon>
        <taxon>Cytophagia</taxon>
        <taxon>Cytophagales</taxon>
        <taxon>Leadbetterellaceae</taxon>
        <taxon>Arcticibacterium</taxon>
    </lineage>
</organism>
<dbReference type="GO" id="GO:0017001">
    <property type="term" value="P:antibiotic catabolic process"/>
    <property type="evidence" value="ECO:0007669"/>
    <property type="project" value="InterPro"/>
</dbReference>
<evidence type="ECO:0000313" key="11">
    <source>
        <dbReference type="Proteomes" id="UP000249873"/>
    </source>
</evidence>
<protein>
    <recommendedName>
        <fullName evidence="3 8">Beta-lactamase</fullName>
        <ecNumber evidence="3 8">3.5.2.6</ecNumber>
    </recommendedName>
</protein>
<keyword evidence="11" id="KW-1185">Reference proteome</keyword>
<gene>
    <name evidence="10" type="primary">blaOXA</name>
    <name evidence="10" type="ORF">DJ013_15425</name>
</gene>
<dbReference type="GO" id="GO:0008658">
    <property type="term" value="F:penicillin binding"/>
    <property type="evidence" value="ECO:0007669"/>
    <property type="project" value="InterPro"/>
</dbReference>
<dbReference type="GO" id="GO:0046677">
    <property type="term" value="P:response to antibiotic"/>
    <property type="evidence" value="ECO:0007669"/>
    <property type="project" value="UniProtKB-UniRule"/>
</dbReference>
<evidence type="ECO:0000256" key="8">
    <source>
        <dbReference type="RuleBase" id="RU361140"/>
    </source>
</evidence>
<reference evidence="10 11" key="1">
    <citation type="submission" date="2018-05" db="EMBL/GenBank/DDBJ databases">
        <title>Complete genome sequence of Arcticibacterium luteifluviistationis SM1504T, a cytophagaceae bacterium isolated from Arctic surface seawater.</title>
        <authorList>
            <person name="Li Y."/>
            <person name="Qin Q.-L."/>
        </authorList>
    </citation>
    <scope>NUCLEOTIDE SEQUENCE [LARGE SCALE GENOMIC DNA]</scope>
    <source>
        <strain evidence="10 11">SM1504</strain>
    </source>
</reference>
<sequence length="277" mass="31508">MKNIAFLLAIASLITACSTSTKESTEEKEVVNADFQSIIDSSLIKGSILIFDANKSTYYSNDFKWAKKGFIPASTFKIANSINALENEIVENDSSMFYWDGEPKFLKSWEQDMNFYQAYQRSCVPCYQEIARKTGADKMHATLDKIGYPGMIFDSTNVDDFWLEGDSKISQYEQIIFLRRLANKELPISEHSYDIMNKIMVLKETENYTLYGKTGWAVQNENNIGWFVGFAKTKGNTYFLATNVAPTEALNIDDFVRLRMEVCLKALEGLISNASEK</sequence>
<evidence type="ECO:0000256" key="2">
    <source>
        <dbReference type="ARBA" id="ARBA00007898"/>
    </source>
</evidence>
<evidence type="ECO:0000256" key="7">
    <source>
        <dbReference type="PIRSR" id="PIRSR602137-50"/>
    </source>
</evidence>
<accession>A0A2Z4GDZ8</accession>
<evidence type="ECO:0000256" key="6">
    <source>
        <dbReference type="ARBA" id="ARBA00023251"/>
    </source>
</evidence>
<dbReference type="PROSITE" id="PS00337">
    <property type="entry name" value="BETA_LACTAMASE_D"/>
    <property type="match status" value="1"/>
</dbReference>
<keyword evidence="4" id="KW-0732">Signal</keyword>
<dbReference type="InterPro" id="IPR002137">
    <property type="entry name" value="Beta-lactam_class-D_AS"/>
</dbReference>
<dbReference type="PANTHER" id="PTHR30627:SF6">
    <property type="entry name" value="BETA-LACTAMASE YBXI-RELATED"/>
    <property type="match status" value="1"/>
</dbReference>
<evidence type="ECO:0000256" key="5">
    <source>
        <dbReference type="ARBA" id="ARBA00022801"/>
    </source>
</evidence>
<dbReference type="Gene3D" id="3.40.710.10">
    <property type="entry name" value="DD-peptidase/beta-lactamase superfamily"/>
    <property type="match status" value="1"/>
</dbReference>
<dbReference type="AlphaFoldDB" id="A0A2Z4GDZ8"/>
<comment type="catalytic activity">
    <reaction evidence="1 8">
        <text>a beta-lactam + H2O = a substituted beta-amino acid</text>
        <dbReference type="Rhea" id="RHEA:20401"/>
        <dbReference type="ChEBI" id="CHEBI:15377"/>
        <dbReference type="ChEBI" id="CHEBI:35627"/>
        <dbReference type="ChEBI" id="CHEBI:140347"/>
        <dbReference type="EC" id="3.5.2.6"/>
    </reaction>
</comment>
<evidence type="ECO:0000313" key="10">
    <source>
        <dbReference type="EMBL" id="AWV99476.1"/>
    </source>
</evidence>
<dbReference type="InterPro" id="IPR050515">
    <property type="entry name" value="Beta-lactam/transpept"/>
</dbReference>
<evidence type="ECO:0000259" key="9">
    <source>
        <dbReference type="Pfam" id="PF00905"/>
    </source>
</evidence>
<dbReference type="RefSeq" id="WP_111372844.1">
    <property type="nucleotide sequence ID" value="NZ_CP029480.1"/>
</dbReference>
<dbReference type="SUPFAM" id="SSF56601">
    <property type="entry name" value="beta-lactamase/transpeptidase-like"/>
    <property type="match status" value="1"/>
</dbReference>
<dbReference type="EC" id="3.5.2.6" evidence="3 8"/>
<dbReference type="GO" id="GO:0008800">
    <property type="term" value="F:beta-lactamase activity"/>
    <property type="evidence" value="ECO:0007669"/>
    <property type="project" value="UniProtKB-UniRule"/>
</dbReference>
<dbReference type="EMBL" id="CP029480">
    <property type="protein sequence ID" value="AWV99476.1"/>
    <property type="molecule type" value="Genomic_DNA"/>
</dbReference>
<dbReference type="PROSITE" id="PS51257">
    <property type="entry name" value="PROKAR_LIPOPROTEIN"/>
    <property type="match status" value="1"/>
</dbReference>
<dbReference type="NCBIfam" id="NF012161">
    <property type="entry name" value="bla_class_D_main"/>
    <property type="match status" value="1"/>
</dbReference>
<keyword evidence="5 8" id="KW-0378">Hydrolase</keyword>
<dbReference type="InterPro" id="IPR001460">
    <property type="entry name" value="PCN-bd_Tpept"/>
</dbReference>
<feature type="active site" description="Acyl-ester intermediate" evidence="7">
    <location>
        <position position="74"/>
    </location>
</feature>
<evidence type="ECO:0000256" key="4">
    <source>
        <dbReference type="ARBA" id="ARBA00022729"/>
    </source>
</evidence>
<comment type="similarity">
    <text evidence="2 8">Belongs to the class-D beta-lactamase family.</text>
</comment>
<feature type="modified residue" description="N6-carboxylysine" evidence="7">
    <location>
        <position position="77"/>
    </location>
</feature>
<proteinExistence type="inferred from homology"/>
<name>A0A2Z4GDZ8_9BACT</name>
<keyword evidence="6 8" id="KW-0046">Antibiotic resistance</keyword>
<dbReference type="InterPro" id="IPR012338">
    <property type="entry name" value="Beta-lactam/transpept-like"/>
</dbReference>
<dbReference type="GO" id="GO:0071555">
    <property type="term" value="P:cell wall organization"/>
    <property type="evidence" value="ECO:0007669"/>
    <property type="project" value="TreeGrafter"/>
</dbReference>
<dbReference type="KEGG" id="als:DJ013_15425"/>
<dbReference type="Pfam" id="PF00905">
    <property type="entry name" value="Transpeptidase"/>
    <property type="match status" value="1"/>
</dbReference>